<reference evidence="6" key="1">
    <citation type="submission" date="2018-06" db="EMBL/GenBank/DDBJ databases">
        <authorList>
            <person name="Zhirakovskaya E."/>
        </authorList>
    </citation>
    <scope>NUCLEOTIDE SEQUENCE</scope>
</reference>
<evidence type="ECO:0008006" key="7">
    <source>
        <dbReference type="Google" id="ProtNLM"/>
    </source>
</evidence>
<dbReference type="PANTHER" id="PTHR34597">
    <property type="entry name" value="SLR1661 PROTEIN"/>
    <property type="match status" value="1"/>
</dbReference>
<feature type="domain" description="Haemolysin activator HlyB C-terminal" evidence="4">
    <location>
        <begin position="263"/>
        <end position="527"/>
    </location>
</feature>
<protein>
    <recommendedName>
        <fullName evidence="7">ShlB/FhaC/HecB family hemolysin secretion/activation protein</fullName>
    </recommendedName>
</protein>
<dbReference type="GO" id="GO:0046819">
    <property type="term" value="P:protein secretion by the type V secretion system"/>
    <property type="evidence" value="ECO:0007669"/>
    <property type="project" value="TreeGrafter"/>
</dbReference>
<keyword evidence="1" id="KW-0472">Membrane</keyword>
<evidence type="ECO:0000259" key="5">
    <source>
        <dbReference type="Pfam" id="PF08479"/>
    </source>
</evidence>
<dbReference type="GO" id="GO:0098046">
    <property type="term" value="C:type V protein secretion system complex"/>
    <property type="evidence" value="ECO:0007669"/>
    <property type="project" value="TreeGrafter"/>
</dbReference>
<evidence type="ECO:0000313" key="6">
    <source>
        <dbReference type="EMBL" id="VAW89604.1"/>
    </source>
</evidence>
<organism evidence="6">
    <name type="scientific">hydrothermal vent metagenome</name>
    <dbReference type="NCBI Taxonomy" id="652676"/>
    <lineage>
        <taxon>unclassified sequences</taxon>
        <taxon>metagenomes</taxon>
        <taxon>ecological metagenomes</taxon>
    </lineage>
</organism>
<dbReference type="GO" id="GO:0008320">
    <property type="term" value="F:protein transmembrane transporter activity"/>
    <property type="evidence" value="ECO:0007669"/>
    <property type="project" value="TreeGrafter"/>
</dbReference>
<name>A0A3B1A773_9ZZZZ</name>
<dbReference type="PANTHER" id="PTHR34597:SF3">
    <property type="entry name" value="OUTER MEMBRANE TRANSPORTER CDIB"/>
    <property type="match status" value="1"/>
</dbReference>
<dbReference type="Pfam" id="PF08479">
    <property type="entry name" value="POTRA_2"/>
    <property type="match status" value="1"/>
</dbReference>
<dbReference type="InterPro" id="IPR013686">
    <property type="entry name" value="Polypept-transport_assoc_ShlB"/>
</dbReference>
<proteinExistence type="predicted"/>
<dbReference type="EMBL" id="UOFP01000283">
    <property type="protein sequence ID" value="VAW89604.1"/>
    <property type="molecule type" value="Genomic_DNA"/>
</dbReference>
<gene>
    <name evidence="6" type="ORF">MNBD_GAMMA18-2471</name>
</gene>
<dbReference type="Gene3D" id="3.10.20.310">
    <property type="entry name" value="membrane protein fhac"/>
    <property type="match status" value="1"/>
</dbReference>
<feature type="non-terminal residue" evidence="6">
    <location>
        <position position="540"/>
    </location>
</feature>
<keyword evidence="3" id="KW-0998">Cell outer membrane</keyword>
<keyword evidence="2" id="KW-0812">Transmembrane</keyword>
<keyword evidence="1" id="KW-1134">Transmembrane beta strand</keyword>
<dbReference type="InterPro" id="IPR051544">
    <property type="entry name" value="TPS_OM_transporter"/>
</dbReference>
<dbReference type="InterPro" id="IPR005565">
    <property type="entry name" value="Hemolysn_activator_HlyB_C"/>
</dbReference>
<dbReference type="Gene3D" id="2.40.160.50">
    <property type="entry name" value="membrane protein fhac: a member of the omp85/tpsb transporter family"/>
    <property type="match status" value="1"/>
</dbReference>
<evidence type="ECO:0000256" key="2">
    <source>
        <dbReference type="ARBA" id="ARBA00022692"/>
    </source>
</evidence>
<accession>A0A3B1A773</accession>
<feature type="domain" description="Polypeptide-transport-associated ShlB-type" evidence="5">
    <location>
        <begin position="155"/>
        <end position="200"/>
    </location>
</feature>
<evidence type="ECO:0000256" key="3">
    <source>
        <dbReference type="ARBA" id="ARBA00023237"/>
    </source>
</evidence>
<sequence>MVSLITRKTHALLFVIATVYASTAMAEFLEMPEIEHFRDVEEKTLLQDLDVPAVRDRSPDPTAGPRLAVSEFRIQGLIEFPELGITREALTQMVEDIRFNIMDEGKLLDSGYTIDELSEISNLLVEIEEETVERHISPLETQKLVWLIREQRGKRGVTLGQIEAVANEITHFYRERGFVLAKAFIPKQRVRDGVVTLTLLLGVLGEVLVKSNAMYDAGLLDSVFDDLLTKPVTNKMVEENLFIINGFPGIRVDGYFEPGYQVGDTRLNINVRNESRYNANLRVDNHGTDESGLYRFYADFQLNNLLGIADYMKVGMLRAKSPDNTTYGQLAFESNFFSPRFRAGIESSRNQFIVDQSESRISIELNGEVDVLSLYGKYIKARGRTRNSGYEFRAETITSDLQIGNLPDINNALDEELRHFSIKYVLDFLDDASKRLHEGNIKYTRGEFRFGKNDEQDENYDILSADYTLLTFLQVPFTDSTSRLIFRSSLQYSGTNLSAIARFSLAGPTRVRGFAPNFFTADDALYLGTDWVFNSPDIFD</sequence>
<evidence type="ECO:0000256" key="1">
    <source>
        <dbReference type="ARBA" id="ARBA00022452"/>
    </source>
</evidence>
<dbReference type="Pfam" id="PF03865">
    <property type="entry name" value="ShlB"/>
    <property type="match status" value="1"/>
</dbReference>
<dbReference type="AlphaFoldDB" id="A0A3B1A773"/>
<evidence type="ECO:0000259" key="4">
    <source>
        <dbReference type="Pfam" id="PF03865"/>
    </source>
</evidence>